<dbReference type="InterPro" id="IPR028994">
    <property type="entry name" value="Integrin_alpha_N"/>
</dbReference>
<evidence type="ECO:0000256" key="1">
    <source>
        <dbReference type="ARBA" id="ARBA00022729"/>
    </source>
</evidence>
<accession>A0A4V3P4K7</accession>
<evidence type="ECO:0000313" key="5">
    <source>
        <dbReference type="Proteomes" id="UP000307602"/>
    </source>
</evidence>
<evidence type="ECO:0000256" key="2">
    <source>
        <dbReference type="SAM" id="SignalP"/>
    </source>
</evidence>
<dbReference type="EMBL" id="SRSO01000019">
    <property type="protein sequence ID" value="TGV01854.1"/>
    <property type="molecule type" value="Genomic_DNA"/>
</dbReference>
<protein>
    <submittedName>
        <fullName evidence="4">T9SS type A sorting domain-containing protein</fullName>
    </submittedName>
</protein>
<reference evidence="4 5" key="1">
    <citation type="submission" date="2019-04" db="EMBL/GenBank/DDBJ databases">
        <authorList>
            <person name="Liu A."/>
        </authorList>
    </citation>
    <scope>NUCLEOTIDE SEQUENCE [LARGE SCALE GENOMIC DNA]</scope>
    <source>
        <strain evidence="4 5">RZ03</strain>
    </source>
</reference>
<sequence>MKKKYVIVYVVFYVAFGTSFVNAQEFKEISEAAGISTFCYDNRLMSGGVAFIDYNNDNYQDIFVIGGEFSNALYKNNWDGTFTDVSSEAGLIMSGVVSMGVTAGDIDNDGDDDIFITTNEDSPNLLFENNGNGTFSNISKLAGITHTAWSSSATLGDFNLDGLLDIYVVNYVDFVNPPFDLNISGGQSNFLYQNLGNNLFKEVATEMGVADIGCGLATAFTDCDADGDLDIVVANDFGYKFQPNELYINQYPQQGFRKLGEEAQVDAQINAMGVAIGDYDKDLDLDYYITNMGANPFYENIDSMIYQDVSKDKDLVVLDGTSWGTVFFDYDNDTNLDLFVANGEIFKLTTQNQKNKLFRGMGNGLFEDISEETKVDNPENCRGLSCADIDNDGDLDILLGVVSNDTGSGANTLLYENVLQDQKHHLKVKLQGVSSNHNGYGSRITMITNGEQLIREVDGGSSYLSSHANSVHFGLGQNTIVDKLIVDWVGGEQDVYTNIPADISIKIIQGKSNWIELRNEIITIKEGENINLGGKVYSNEGIYKHIVLDEQGRDSLQVVTRLLIDKEANVDTDPNNQKALLYPNPISKKSLLKYHVNAEESQVDITASDLVGRTTLLYSGMKQRGDHILNLNNLTNFIWSSGVYFFIVKIGDKQYNIKGLVP</sequence>
<evidence type="ECO:0000313" key="4">
    <source>
        <dbReference type="EMBL" id="TGV01854.1"/>
    </source>
</evidence>
<dbReference type="SUPFAM" id="SSF69318">
    <property type="entry name" value="Integrin alpha N-terminal domain"/>
    <property type="match status" value="1"/>
</dbReference>
<proteinExistence type="predicted"/>
<dbReference type="NCBIfam" id="TIGR04183">
    <property type="entry name" value="Por_Secre_tail"/>
    <property type="match status" value="1"/>
</dbReference>
<dbReference type="Pfam" id="PF07593">
    <property type="entry name" value="UnbV_ASPIC"/>
    <property type="match status" value="1"/>
</dbReference>
<dbReference type="InterPro" id="IPR013517">
    <property type="entry name" value="FG-GAP"/>
</dbReference>
<dbReference type="PANTHER" id="PTHR16026:SF0">
    <property type="entry name" value="CARTILAGE ACIDIC PROTEIN 1"/>
    <property type="match status" value="1"/>
</dbReference>
<dbReference type="InterPro" id="IPR027039">
    <property type="entry name" value="Crtac1"/>
</dbReference>
<feature type="domain" description="ASPIC/UnbV" evidence="3">
    <location>
        <begin position="439"/>
        <end position="502"/>
    </location>
</feature>
<dbReference type="InterPro" id="IPR011519">
    <property type="entry name" value="UnbV_ASPIC"/>
</dbReference>
<evidence type="ECO:0000259" key="3">
    <source>
        <dbReference type="Pfam" id="PF07593"/>
    </source>
</evidence>
<dbReference type="Proteomes" id="UP000307602">
    <property type="component" value="Unassembled WGS sequence"/>
</dbReference>
<dbReference type="Pfam" id="PF13517">
    <property type="entry name" value="FG-GAP_3"/>
    <property type="match status" value="3"/>
</dbReference>
<dbReference type="InterPro" id="IPR026444">
    <property type="entry name" value="Secre_tail"/>
</dbReference>
<dbReference type="Gene3D" id="2.130.10.130">
    <property type="entry name" value="Integrin alpha, N-terminal"/>
    <property type="match status" value="2"/>
</dbReference>
<organism evidence="4 5">
    <name type="scientific">Flavivirga rizhaonensis</name>
    <dbReference type="NCBI Taxonomy" id="2559571"/>
    <lineage>
        <taxon>Bacteria</taxon>
        <taxon>Pseudomonadati</taxon>
        <taxon>Bacteroidota</taxon>
        <taxon>Flavobacteriia</taxon>
        <taxon>Flavobacteriales</taxon>
        <taxon>Flavobacteriaceae</taxon>
        <taxon>Flavivirga</taxon>
    </lineage>
</organism>
<gene>
    <name evidence="4" type="ORF">EM932_13530</name>
</gene>
<dbReference type="RefSeq" id="WP_135877726.1">
    <property type="nucleotide sequence ID" value="NZ_SRSO01000019.1"/>
</dbReference>
<dbReference type="OrthoDB" id="9816120at2"/>
<keyword evidence="5" id="KW-1185">Reference proteome</keyword>
<feature type="chain" id="PRO_5020761625" evidence="2">
    <location>
        <begin position="24"/>
        <end position="662"/>
    </location>
</feature>
<keyword evidence="1 2" id="KW-0732">Signal</keyword>
<dbReference type="PANTHER" id="PTHR16026">
    <property type="entry name" value="CARTILAGE ACIDIC PROTEIN 1"/>
    <property type="match status" value="1"/>
</dbReference>
<comment type="caution">
    <text evidence="4">The sequence shown here is derived from an EMBL/GenBank/DDBJ whole genome shotgun (WGS) entry which is preliminary data.</text>
</comment>
<feature type="signal peptide" evidence="2">
    <location>
        <begin position="1"/>
        <end position="23"/>
    </location>
</feature>
<name>A0A4V3P4K7_9FLAO</name>
<dbReference type="AlphaFoldDB" id="A0A4V3P4K7"/>